<feature type="transmembrane region" description="Helical" evidence="1">
    <location>
        <begin position="52"/>
        <end position="69"/>
    </location>
</feature>
<comment type="caution">
    <text evidence="3">The sequence shown here is derived from an EMBL/GenBank/DDBJ whole genome shotgun (WGS) entry which is preliminary data.</text>
</comment>
<keyword evidence="1" id="KW-0812">Transmembrane</keyword>
<sequence length="104" mass="11637">MSPLLHLLLVLLLLPHLTLADCGPDYCGFKIGGRCYCLGDPESCAYYCRLDYGDIVVFILMAIGLMSLIRIVMSIWWATVGGLWWIVCAFFWVVFGGGNKKRDA</sequence>
<accession>H0EKB8</accession>
<feature type="signal peptide" evidence="2">
    <location>
        <begin position="1"/>
        <end position="20"/>
    </location>
</feature>
<proteinExistence type="predicted"/>
<keyword evidence="4" id="KW-1185">Reference proteome</keyword>
<dbReference type="InParanoid" id="H0EKB8"/>
<evidence type="ECO:0000256" key="1">
    <source>
        <dbReference type="SAM" id="Phobius"/>
    </source>
</evidence>
<dbReference type="HOGENOM" id="CLU_2250423_0_0_1"/>
<organism evidence="3 4">
    <name type="scientific">Glarea lozoyensis (strain ATCC 74030 / MF5533)</name>
    <dbReference type="NCBI Taxonomy" id="1104152"/>
    <lineage>
        <taxon>Eukaryota</taxon>
        <taxon>Fungi</taxon>
        <taxon>Dikarya</taxon>
        <taxon>Ascomycota</taxon>
        <taxon>Pezizomycotina</taxon>
        <taxon>Leotiomycetes</taxon>
        <taxon>Helotiales</taxon>
        <taxon>Helotiaceae</taxon>
        <taxon>Glarea</taxon>
    </lineage>
</organism>
<keyword evidence="1" id="KW-1133">Transmembrane helix</keyword>
<protein>
    <submittedName>
        <fullName evidence="3">Uncharacterized protein</fullName>
    </submittedName>
</protein>
<evidence type="ECO:0000256" key="2">
    <source>
        <dbReference type="SAM" id="SignalP"/>
    </source>
</evidence>
<dbReference type="Proteomes" id="UP000005446">
    <property type="component" value="Unassembled WGS sequence"/>
</dbReference>
<evidence type="ECO:0000313" key="3">
    <source>
        <dbReference type="EMBL" id="EHL01051.1"/>
    </source>
</evidence>
<dbReference type="EMBL" id="AGUE01000066">
    <property type="protein sequence ID" value="EHL01051.1"/>
    <property type="molecule type" value="Genomic_DNA"/>
</dbReference>
<keyword evidence="1" id="KW-0472">Membrane</keyword>
<dbReference type="OrthoDB" id="10281849at2759"/>
<name>H0EKB8_GLAL7</name>
<evidence type="ECO:0000313" key="4">
    <source>
        <dbReference type="Proteomes" id="UP000005446"/>
    </source>
</evidence>
<feature type="transmembrane region" description="Helical" evidence="1">
    <location>
        <begin position="76"/>
        <end position="95"/>
    </location>
</feature>
<reference evidence="3 4" key="1">
    <citation type="journal article" date="2012" name="Eukaryot. Cell">
        <title>Genome sequence of the fungus Glarea lozoyensis: the first genome sequence of a species from the Helotiaceae family.</title>
        <authorList>
            <person name="Youssar L."/>
            <person name="Gruening B.A."/>
            <person name="Erxleben A."/>
            <person name="Guenther S."/>
            <person name="Huettel W."/>
        </authorList>
    </citation>
    <scope>NUCLEOTIDE SEQUENCE [LARGE SCALE GENOMIC DNA]</scope>
    <source>
        <strain evidence="4">ATCC 74030 / MF5533</strain>
    </source>
</reference>
<feature type="chain" id="PRO_5003532532" evidence="2">
    <location>
        <begin position="21"/>
        <end position="104"/>
    </location>
</feature>
<dbReference type="AlphaFoldDB" id="H0EKB8"/>
<gene>
    <name evidence="3" type="ORF">M7I_3013</name>
</gene>
<keyword evidence="2" id="KW-0732">Signal</keyword>